<protein>
    <submittedName>
        <fullName evidence="2">DUF2357 domain-containing protein</fullName>
    </submittedName>
</protein>
<dbReference type="Proteomes" id="UP000823634">
    <property type="component" value="Unassembled WGS sequence"/>
</dbReference>
<dbReference type="EMBL" id="JADINA010000007">
    <property type="protein sequence ID" value="MBO8425811.1"/>
    <property type="molecule type" value="Genomic_DNA"/>
</dbReference>
<comment type="caution">
    <text evidence="2">The sequence shown here is derived from an EMBL/GenBank/DDBJ whole genome shotgun (WGS) entry which is preliminary data.</text>
</comment>
<reference evidence="2" key="1">
    <citation type="submission" date="2020-10" db="EMBL/GenBank/DDBJ databases">
        <authorList>
            <person name="Gilroy R."/>
        </authorList>
    </citation>
    <scope>NUCLEOTIDE SEQUENCE</scope>
    <source>
        <strain evidence="2">17113</strain>
    </source>
</reference>
<name>A0A9D9GUQ1_9FIRM</name>
<dbReference type="AlphaFoldDB" id="A0A9D9GUQ1"/>
<sequence>MSLSFASYTRERALAPSPSSCRVILDCLENIVRFSRKGLRQEETLRKLSQASSFSRRLFALTARKSKHFGYLNGRLTPKEVLCPEVEDDFSTYENRFAKFILTELFAELNAASSAFRRDSSLLPILGEGLDYSKFGNALPIIDYAEDAYRGKQREKLSMLEELLSLRAEASGLLQTGFFLSVEPIREQDVHLTNALAYDPLYGTLYKAYASSRRSYNPEADLNRIVGDFSSGRRPSKTKSGIRFAYSDFSIVIEKKGEGLLVKGENAFDSSSKSYFLLPRPSFFYPRYELLSEDGKKASASLFGAIDSSLPLKLLFLTLPAYPRYCPICGGLREGGRCHECGALFGEYDRNGERFLWVYDLPFRGKENGYEAA</sequence>
<dbReference type="Pfam" id="PF09823">
    <property type="entry name" value="DUF2357"/>
    <property type="match status" value="1"/>
</dbReference>
<organism evidence="2 3">
    <name type="scientific">Candidatus Alloenteromonas pullistercoris</name>
    <dbReference type="NCBI Taxonomy" id="2840785"/>
    <lineage>
        <taxon>Bacteria</taxon>
        <taxon>Bacillati</taxon>
        <taxon>Bacillota</taxon>
        <taxon>Bacillota incertae sedis</taxon>
        <taxon>Candidatus Alloenteromonas</taxon>
    </lineage>
</organism>
<evidence type="ECO:0000259" key="1">
    <source>
        <dbReference type="Pfam" id="PF09823"/>
    </source>
</evidence>
<proteinExistence type="predicted"/>
<accession>A0A9D9GUQ1</accession>
<gene>
    <name evidence="2" type="ORF">IAC61_00640</name>
</gene>
<reference evidence="2" key="2">
    <citation type="journal article" date="2021" name="PeerJ">
        <title>Extensive microbial diversity within the chicken gut microbiome revealed by metagenomics and culture.</title>
        <authorList>
            <person name="Gilroy R."/>
            <person name="Ravi A."/>
            <person name="Getino M."/>
            <person name="Pursley I."/>
            <person name="Horton D.L."/>
            <person name="Alikhan N.F."/>
            <person name="Baker D."/>
            <person name="Gharbi K."/>
            <person name="Hall N."/>
            <person name="Watson M."/>
            <person name="Adriaenssens E.M."/>
            <person name="Foster-Nyarko E."/>
            <person name="Jarju S."/>
            <person name="Secka A."/>
            <person name="Antonio M."/>
            <person name="Oren A."/>
            <person name="Chaudhuri R.R."/>
            <person name="La Ragione R."/>
            <person name="Hildebrand F."/>
            <person name="Pallen M.J."/>
        </authorList>
    </citation>
    <scope>NUCLEOTIDE SEQUENCE</scope>
    <source>
        <strain evidence="2">17113</strain>
    </source>
</reference>
<dbReference type="InterPro" id="IPR018633">
    <property type="entry name" value="DUF2357"/>
</dbReference>
<evidence type="ECO:0000313" key="3">
    <source>
        <dbReference type="Proteomes" id="UP000823634"/>
    </source>
</evidence>
<evidence type="ECO:0000313" key="2">
    <source>
        <dbReference type="EMBL" id="MBO8425811.1"/>
    </source>
</evidence>
<feature type="domain" description="DUF2357" evidence="1">
    <location>
        <begin position="28"/>
        <end position="116"/>
    </location>
</feature>